<evidence type="ECO:0000256" key="4">
    <source>
        <dbReference type="ARBA" id="ARBA00022553"/>
    </source>
</evidence>
<sequence>MNPIRKFFETQRRHFEPDGRLARLEPFFEAMEKVFFGSADVTRQAPHPRDSLTVQRYMMMVIVMLLPCLFFGMYNVGLQAFKAAGLPLEFGPMFWLGFKTVMPLVIISYLFGFGWEIVFSTIRGHQISEGVFVTCMLFPLILPPTTPWWQAALGISFGVVIGKEVFGGTGRNFLNPALTGRAFLFFAYPAAMSGDAVWTVAAGNGQPAVDAVTAATPLVVAASAPADGTVVSALGSAGYDWSTLFFGFYPDSIGASSTFLCIIGAAVLILIGVASYRIILGDILGILAMGYLLNLLAGPDSMPYLSMNPFHHLLMGGAAFGIAYMTTDPVSAPNTNGARWLYGFLIGVLTVLIRVFNPAFFEGIMLAILFMNVFAPLLDHIVVRTRVRRRIPNV</sequence>
<evidence type="ECO:0000256" key="8">
    <source>
        <dbReference type="ARBA" id="ARBA00022967"/>
    </source>
</evidence>
<feature type="modified residue" description="FMN phosphoryl threonine" evidence="16">
    <location>
        <position position="216"/>
    </location>
</feature>
<accession>A0AA41R2N1</accession>
<dbReference type="InterPro" id="IPR004338">
    <property type="entry name" value="NqrB/RnfD"/>
</dbReference>
<dbReference type="RefSeq" id="WP_246906921.1">
    <property type="nucleotide sequence ID" value="NZ_JALJRB010000009.1"/>
</dbReference>
<evidence type="ECO:0000256" key="15">
    <source>
        <dbReference type="ARBA" id="ARBA00023201"/>
    </source>
</evidence>
<feature type="transmembrane region" description="Helical" evidence="16">
    <location>
        <begin position="278"/>
        <end position="297"/>
    </location>
</feature>
<comment type="subunit">
    <text evidence="16">Composed of six subunits; NqrA, NqrB, NqrC, NqrD, NqrE and NqrF.</text>
</comment>
<dbReference type="NCBIfam" id="TIGR01937">
    <property type="entry name" value="nqrB"/>
    <property type="match status" value="1"/>
</dbReference>
<dbReference type="Proteomes" id="UP001165427">
    <property type="component" value="Unassembled WGS sequence"/>
</dbReference>
<evidence type="ECO:0000256" key="1">
    <source>
        <dbReference type="ARBA" id="ARBA00022448"/>
    </source>
</evidence>
<evidence type="ECO:0000256" key="14">
    <source>
        <dbReference type="ARBA" id="ARBA00023136"/>
    </source>
</evidence>
<keyword evidence="11 16" id="KW-0915">Sodium</keyword>
<keyword evidence="6 16" id="KW-0288">FMN</keyword>
<comment type="subcellular location">
    <subcellularLocation>
        <location evidence="16">Cell membrane</location>
        <topology evidence="16">Multi-pass membrane protein</topology>
    </subcellularLocation>
</comment>
<feature type="transmembrane region" description="Helical" evidence="16">
    <location>
        <begin position="309"/>
        <end position="327"/>
    </location>
</feature>
<proteinExistence type="inferred from homology"/>
<keyword evidence="7 16" id="KW-0812">Transmembrane</keyword>
<dbReference type="GO" id="GO:0055085">
    <property type="term" value="P:transmembrane transport"/>
    <property type="evidence" value="ECO:0007669"/>
    <property type="project" value="InterPro"/>
</dbReference>
<evidence type="ECO:0000256" key="10">
    <source>
        <dbReference type="ARBA" id="ARBA00023027"/>
    </source>
</evidence>
<reference evidence="17" key="1">
    <citation type="submission" date="2022-04" db="EMBL/GenBank/DDBJ databases">
        <title>Desulfatitalea alkaliphila sp. nov., a novel anaerobic sulfate-reducing bacterium isolated from terrestrial mud volcano, Taman Peninsula, Russia.</title>
        <authorList>
            <person name="Khomyakova M.A."/>
            <person name="Merkel A.Y."/>
            <person name="Slobodkin A.I."/>
        </authorList>
    </citation>
    <scope>NUCLEOTIDE SEQUENCE</scope>
    <source>
        <strain evidence="17">M08but</strain>
    </source>
</reference>
<dbReference type="InterPro" id="IPR010966">
    <property type="entry name" value="NqrB"/>
</dbReference>
<gene>
    <name evidence="16" type="primary">nqrB</name>
    <name evidence="17" type="ORF">MRX98_10380</name>
</gene>
<evidence type="ECO:0000256" key="13">
    <source>
        <dbReference type="ARBA" id="ARBA00023075"/>
    </source>
</evidence>
<evidence type="ECO:0000256" key="12">
    <source>
        <dbReference type="ARBA" id="ARBA00023065"/>
    </source>
</evidence>
<dbReference type="HAMAP" id="MF_00426">
    <property type="entry name" value="NqrB"/>
    <property type="match status" value="1"/>
</dbReference>
<dbReference type="NCBIfam" id="NF003756">
    <property type="entry name" value="PRK05349.1"/>
    <property type="match status" value="1"/>
</dbReference>
<comment type="function">
    <text evidence="16">NQR complex catalyzes the reduction of ubiquinone-1 to ubiquinol by two successive reactions, coupled with the transport of Na(+) ions from the cytoplasm to the periplasm. NqrA to NqrE are probably involved in the second step, the conversion of ubisemiquinone to ubiquinol.</text>
</comment>
<dbReference type="GO" id="GO:0005886">
    <property type="term" value="C:plasma membrane"/>
    <property type="evidence" value="ECO:0007669"/>
    <property type="project" value="UniProtKB-SubCell"/>
</dbReference>
<keyword evidence="5 16" id="KW-0285">Flavoprotein</keyword>
<comment type="similarity">
    <text evidence="16">Belongs to the NqrB/RnfD family.</text>
</comment>
<keyword evidence="14 16" id="KW-0472">Membrane</keyword>
<evidence type="ECO:0000256" key="11">
    <source>
        <dbReference type="ARBA" id="ARBA00023053"/>
    </source>
</evidence>
<dbReference type="GO" id="GO:0022904">
    <property type="term" value="P:respiratory electron transport chain"/>
    <property type="evidence" value="ECO:0007669"/>
    <property type="project" value="InterPro"/>
</dbReference>
<dbReference type="GO" id="GO:0010181">
    <property type="term" value="F:FMN binding"/>
    <property type="evidence" value="ECO:0007669"/>
    <property type="project" value="InterPro"/>
</dbReference>
<dbReference type="EMBL" id="JALJRB010000009">
    <property type="protein sequence ID" value="MCJ8500979.1"/>
    <property type="molecule type" value="Genomic_DNA"/>
</dbReference>
<dbReference type="AlphaFoldDB" id="A0AA41R2N1"/>
<comment type="caution">
    <text evidence="17">The sequence shown here is derived from an EMBL/GenBank/DDBJ whole genome shotgun (WGS) entry which is preliminary data.</text>
</comment>
<dbReference type="EC" id="7.2.1.1" evidence="16"/>
<comment type="catalytic activity">
    <reaction evidence="16">
        <text>a ubiquinone + n Na(+)(in) + NADH + H(+) = a ubiquinol + n Na(+)(out) + NAD(+)</text>
        <dbReference type="Rhea" id="RHEA:47748"/>
        <dbReference type="Rhea" id="RHEA-COMP:9565"/>
        <dbReference type="Rhea" id="RHEA-COMP:9566"/>
        <dbReference type="ChEBI" id="CHEBI:15378"/>
        <dbReference type="ChEBI" id="CHEBI:16389"/>
        <dbReference type="ChEBI" id="CHEBI:17976"/>
        <dbReference type="ChEBI" id="CHEBI:29101"/>
        <dbReference type="ChEBI" id="CHEBI:57540"/>
        <dbReference type="ChEBI" id="CHEBI:57945"/>
        <dbReference type="EC" id="7.2.1.1"/>
    </reaction>
</comment>
<keyword evidence="9 16" id="KW-1133">Transmembrane helix</keyword>
<feature type="transmembrane region" description="Helical" evidence="16">
    <location>
        <begin position="57"/>
        <end position="74"/>
    </location>
</feature>
<keyword evidence="1 16" id="KW-0813">Transport</keyword>
<protein>
    <recommendedName>
        <fullName evidence="16">Na(+)-translocating NADH-quinone reductase subunit B</fullName>
        <shortName evidence="16">Na(+)-NQR subunit B</shortName>
        <shortName evidence="16">Na(+)-translocating NQR subunit B</shortName>
        <ecNumber evidence="16">7.2.1.1</ecNumber>
    </recommendedName>
    <alternativeName>
        <fullName evidence="16">NQR complex subunit B</fullName>
    </alternativeName>
    <alternativeName>
        <fullName evidence="16">NQR-1 subunit B</fullName>
    </alternativeName>
</protein>
<evidence type="ECO:0000313" key="17">
    <source>
        <dbReference type="EMBL" id="MCJ8500979.1"/>
    </source>
</evidence>
<evidence type="ECO:0000256" key="2">
    <source>
        <dbReference type="ARBA" id="ARBA00022475"/>
    </source>
</evidence>
<organism evidence="17 18">
    <name type="scientific">Desulfatitalea alkaliphila</name>
    <dbReference type="NCBI Taxonomy" id="2929485"/>
    <lineage>
        <taxon>Bacteria</taxon>
        <taxon>Pseudomonadati</taxon>
        <taxon>Thermodesulfobacteriota</taxon>
        <taxon>Desulfobacteria</taxon>
        <taxon>Desulfobacterales</taxon>
        <taxon>Desulfosarcinaceae</taxon>
        <taxon>Desulfatitalea</taxon>
    </lineage>
</organism>
<evidence type="ECO:0000313" key="18">
    <source>
        <dbReference type="Proteomes" id="UP001165427"/>
    </source>
</evidence>
<keyword evidence="18" id="KW-1185">Reference proteome</keyword>
<feature type="transmembrane region" description="Helical" evidence="16">
    <location>
        <begin position="253"/>
        <end position="271"/>
    </location>
</feature>
<feature type="transmembrane region" description="Helical" evidence="16">
    <location>
        <begin position="363"/>
        <end position="383"/>
    </location>
</feature>
<dbReference type="PANTHER" id="PTHR30578">
    <property type="entry name" value="ELECTRON TRANSPORT COMPLEX PROTEIN RNFD"/>
    <property type="match status" value="1"/>
</dbReference>
<keyword evidence="10 16" id="KW-0520">NAD</keyword>
<keyword evidence="12 16" id="KW-0406">Ion transport</keyword>
<evidence type="ECO:0000256" key="9">
    <source>
        <dbReference type="ARBA" id="ARBA00022989"/>
    </source>
</evidence>
<evidence type="ECO:0000256" key="7">
    <source>
        <dbReference type="ARBA" id="ARBA00022692"/>
    </source>
</evidence>
<keyword evidence="2 16" id="KW-1003">Cell membrane</keyword>
<dbReference type="GO" id="GO:0006814">
    <property type="term" value="P:sodium ion transport"/>
    <property type="evidence" value="ECO:0007669"/>
    <property type="project" value="UniProtKB-UniRule"/>
</dbReference>
<keyword evidence="8 16" id="KW-1278">Translocase</keyword>
<evidence type="ECO:0000256" key="3">
    <source>
        <dbReference type="ARBA" id="ARBA00022519"/>
    </source>
</evidence>
<dbReference type="PANTHER" id="PTHR30578:SF1">
    <property type="entry name" value="NA(+)-TRANSLOCATING NADH-QUINONE REDUCTASE SUBUNIT B"/>
    <property type="match status" value="1"/>
</dbReference>
<dbReference type="Pfam" id="PF03116">
    <property type="entry name" value="NQR2_RnfD_RnfE"/>
    <property type="match status" value="1"/>
</dbReference>
<keyword evidence="4 16" id="KW-0597">Phosphoprotein</keyword>
<keyword evidence="15 16" id="KW-0739">Sodium transport</keyword>
<evidence type="ECO:0000256" key="6">
    <source>
        <dbReference type="ARBA" id="ARBA00022643"/>
    </source>
</evidence>
<name>A0AA41R2N1_9BACT</name>
<keyword evidence="13 16" id="KW-0830">Ubiquinone</keyword>
<keyword evidence="3" id="KW-0997">Cell inner membrane</keyword>
<evidence type="ECO:0000256" key="5">
    <source>
        <dbReference type="ARBA" id="ARBA00022630"/>
    </source>
</evidence>
<feature type="transmembrane region" description="Helical" evidence="16">
    <location>
        <begin position="127"/>
        <end position="142"/>
    </location>
</feature>
<feature type="transmembrane region" description="Helical" evidence="16">
    <location>
        <begin position="339"/>
        <end position="357"/>
    </location>
</feature>
<dbReference type="GO" id="GO:0016655">
    <property type="term" value="F:oxidoreductase activity, acting on NAD(P)H, quinone or similar compound as acceptor"/>
    <property type="evidence" value="ECO:0007669"/>
    <property type="project" value="UniProtKB-UniRule"/>
</dbReference>
<feature type="transmembrane region" description="Helical" evidence="16">
    <location>
        <begin position="94"/>
        <end position="115"/>
    </location>
</feature>
<comment type="cofactor">
    <cofactor evidence="16">
        <name>FMN</name>
        <dbReference type="ChEBI" id="CHEBI:58210"/>
    </cofactor>
</comment>
<evidence type="ECO:0000256" key="16">
    <source>
        <dbReference type="HAMAP-Rule" id="MF_00426"/>
    </source>
</evidence>